<comment type="caution">
    <text evidence="1">The sequence shown here is derived from an EMBL/GenBank/DDBJ whole genome shotgun (WGS) entry which is preliminary data.</text>
</comment>
<evidence type="ECO:0000313" key="2">
    <source>
        <dbReference type="Proteomes" id="UP001148629"/>
    </source>
</evidence>
<protein>
    <submittedName>
        <fullName evidence="1">Uncharacterized protein</fullName>
    </submittedName>
</protein>
<proteinExistence type="predicted"/>
<name>A0ACC1SWY0_9HYPO</name>
<accession>A0ACC1SWY0</accession>
<gene>
    <name evidence="1" type="ORF">NM208_g1255</name>
</gene>
<reference evidence="1" key="1">
    <citation type="submission" date="2022-08" db="EMBL/GenBank/DDBJ databases">
        <title>Genome Sequence of Fusarium decemcellulare.</title>
        <authorList>
            <person name="Buettner E."/>
        </authorList>
    </citation>
    <scope>NUCLEOTIDE SEQUENCE</scope>
    <source>
        <strain evidence="1">Babe19</strain>
    </source>
</reference>
<dbReference type="Proteomes" id="UP001148629">
    <property type="component" value="Unassembled WGS sequence"/>
</dbReference>
<keyword evidence="2" id="KW-1185">Reference proteome</keyword>
<sequence>MLFSYYFFTSCALLGQRGNVKASSFHDSTQSQPSVKIRNGTLAGAYDPTYKQDFFFGIPYALPPTGDRRFALPAPSVALNDTRDAQSYGYWCPGNPTGLPGFTQETNATMSEDCLHMNVVRPAGTNMGNRLPVLVWVHGGGWLEGSAADGRYNGSFLVEKSVQMGMPIIFVSFNYRLGPFGILAGPILEKAGLVNLALHDQRQALAWVQENIAQFGGDPSLVTVMGESAGAISIGAHLLAYGGRDDGLFRGAILQSGGPFPGDNGNRNVTEREEDFNMILQQTGCEGSDDPIACLRGVPMETLKAAGQRMRTNLVIDGSIVPDNRILQLERGEFLKVPVLTGTNRNEGAMFAQAFGRLPVNTAQDFGNFVSAAWGGGPVPTEMLQKWYDLYQKEIDNPSVAGLGTVSEDAGPRMGSQYGKATLWMGDMMFTAGRRLINKAWANYGATSFSYFFDTVPANIDPKALGATHFQEIPYMFDNINGVGWDTNPFPSEVSLKQKHEELANIMSRMWISFVVKQSPNFHQVPEINLEWPAYTRTCAKNMVFSATEGVKLQPDTWRIEEMEMVYEIGRNAEV</sequence>
<organism evidence="1 2">
    <name type="scientific">Fusarium decemcellulare</name>
    <dbReference type="NCBI Taxonomy" id="57161"/>
    <lineage>
        <taxon>Eukaryota</taxon>
        <taxon>Fungi</taxon>
        <taxon>Dikarya</taxon>
        <taxon>Ascomycota</taxon>
        <taxon>Pezizomycotina</taxon>
        <taxon>Sordariomycetes</taxon>
        <taxon>Hypocreomycetidae</taxon>
        <taxon>Hypocreales</taxon>
        <taxon>Nectriaceae</taxon>
        <taxon>Fusarium</taxon>
        <taxon>Fusarium decemcellulare species complex</taxon>
    </lineage>
</organism>
<evidence type="ECO:0000313" key="1">
    <source>
        <dbReference type="EMBL" id="KAJ3547926.1"/>
    </source>
</evidence>
<dbReference type="EMBL" id="JANRMS010000063">
    <property type="protein sequence ID" value="KAJ3547926.1"/>
    <property type="molecule type" value="Genomic_DNA"/>
</dbReference>